<sequence length="199" mass="22820">MDLPPIHLSHEFEPLPQEFYSQAAGEPFHSCISCHSPLLQDGTNYIVEKSMRVYPQDGVEEVVFEYAMCLTCAQQLRDELSLESKKNIRAFFAEHVDFVARREALLSLPDPLNLENWLSHCIVTGTPREACTEYQIMAQCDGRDLLYTYMPYLISGEAMEGLQECMSAHTRQVLDDFMDTHFGLPPELRALLQDRMILI</sequence>
<gene>
    <name evidence="1" type="ORF">EFB08_14335</name>
</gene>
<dbReference type="OrthoDB" id="1467052at2"/>
<evidence type="ECO:0000313" key="2">
    <source>
        <dbReference type="Proteomes" id="UP000272117"/>
    </source>
</evidence>
<dbReference type="Proteomes" id="UP000272117">
    <property type="component" value="Unassembled WGS sequence"/>
</dbReference>
<accession>A0A3M9MLB9</accession>
<dbReference type="EMBL" id="RJJD01000008">
    <property type="protein sequence ID" value="RNI26007.1"/>
    <property type="molecule type" value="Genomic_DNA"/>
</dbReference>
<organism evidence="1 2">
    <name type="scientific">Rufibacter latericius</name>
    <dbReference type="NCBI Taxonomy" id="2487040"/>
    <lineage>
        <taxon>Bacteria</taxon>
        <taxon>Pseudomonadati</taxon>
        <taxon>Bacteroidota</taxon>
        <taxon>Cytophagia</taxon>
        <taxon>Cytophagales</taxon>
        <taxon>Hymenobacteraceae</taxon>
        <taxon>Rufibacter</taxon>
    </lineage>
</organism>
<dbReference type="AlphaFoldDB" id="A0A3M9MLB9"/>
<evidence type="ECO:0000313" key="1">
    <source>
        <dbReference type="EMBL" id="RNI26007.1"/>
    </source>
</evidence>
<proteinExistence type="predicted"/>
<evidence type="ECO:0008006" key="3">
    <source>
        <dbReference type="Google" id="ProtNLM"/>
    </source>
</evidence>
<reference evidence="1 2" key="1">
    <citation type="submission" date="2018-11" db="EMBL/GenBank/DDBJ databases">
        <title>Rufibacter latericius sp. nov., isolated from water in Baiyang Lake.</title>
        <authorList>
            <person name="Yang Y."/>
        </authorList>
    </citation>
    <scope>NUCLEOTIDE SEQUENCE [LARGE SCALE GENOMIC DNA]</scope>
    <source>
        <strain evidence="1 2">R-22-1c-1</strain>
    </source>
</reference>
<comment type="caution">
    <text evidence="1">The sequence shown here is derived from an EMBL/GenBank/DDBJ whole genome shotgun (WGS) entry which is preliminary data.</text>
</comment>
<name>A0A3M9MLB9_9BACT</name>
<dbReference type="RefSeq" id="WP_123127629.1">
    <property type="nucleotide sequence ID" value="NZ_RJJD01000008.1"/>
</dbReference>
<protein>
    <recommendedName>
        <fullName evidence="3">CpXC domain-containing protein</fullName>
    </recommendedName>
</protein>
<keyword evidence="2" id="KW-1185">Reference proteome</keyword>